<keyword evidence="3" id="KW-1185">Reference proteome</keyword>
<sequence length="152" mass="18224">MTDTHVYDKAKYHYETISQAGLPDAHASNHIVPVFRWLIENDLMSEFFTSEGREPLERYRAGEVSIHELFEWWDTCLISDMISDQGNEFAMAYFDYDRGQYLKDYQRTLVGNLPSEFHVVYSNSNYAKLKRAIDCRYRQWSAKKGKPWWRFW</sequence>
<dbReference type="EMBL" id="JBHRYA010000007">
    <property type="protein sequence ID" value="MFC3716177.1"/>
    <property type="molecule type" value="Genomic_DNA"/>
</dbReference>
<feature type="domain" description="DUF7832" evidence="1">
    <location>
        <begin position="6"/>
        <end position="119"/>
    </location>
</feature>
<evidence type="ECO:0000259" key="1">
    <source>
        <dbReference type="Pfam" id="PF25191"/>
    </source>
</evidence>
<evidence type="ECO:0000313" key="2">
    <source>
        <dbReference type="EMBL" id="MFC3716177.1"/>
    </source>
</evidence>
<comment type="caution">
    <text evidence="2">The sequence shown here is derived from an EMBL/GenBank/DDBJ whole genome shotgun (WGS) entry which is preliminary data.</text>
</comment>
<dbReference type="RefSeq" id="WP_386743290.1">
    <property type="nucleotide sequence ID" value="NZ_JBHRYA010000007.1"/>
</dbReference>
<dbReference type="Pfam" id="PF25191">
    <property type="entry name" value="DUF7832"/>
    <property type="match status" value="1"/>
</dbReference>
<reference evidence="3" key="1">
    <citation type="journal article" date="2019" name="Int. J. Syst. Evol. Microbiol.">
        <title>The Global Catalogue of Microorganisms (GCM) 10K type strain sequencing project: providing services to taxonomists for standard genome sequencing and annotation.</title>
        <authorList>
            <consortium name="The Broad Institute Genomics Platform"/>
            <consortium name="The Broad Institute Genome Sequencing Center for Infectious Disease"/>
            <person name="Wu L."/>
            <person name="Ma J."/>
        </authorList>
    </citation>
    <scope>NUCLEOTIDE SEQUENCE [LARGE SCALE GENOMIC DNA]</scope>
    <source>
        <strain evidence="3">KCTC 42441</strain>
    </source>
</reference>
<dbReference type="InterPro" id="IPR057154">
    <property type="entry name" value="DUF7832"/>
</dbReference>
<gene>
    <name evidence="2" type="ORF">ACFONC_08440</name>
</gene>
<accession>A0ABV7XLD5</accession>
<proteinExistence type="predicted"/>
<dbReference type="Proteomes" id="UP001595705">
    <property type="component" value="Unassembled WGS sequence"/>
</dbReference>
<evidence type="ECO:0000313" key="3">
    <source>
        <dbReference type="Proteomes" id="UP001595705"/>
    </source>
</evidence>
<organism evidence="2 3">
    <name type="scientific">Luteimonas soli</name>
    <dbReference type="NCBI Taxonomy" id="1648966"/>
    <lineage>
        <taxon>Bacteria</taxon>
        <taxon>Pseudomonadati</taxon>
        <taxon>Pseudomonadota</taxon>
        <taxon>Gammaproteobacteria</taxon>
        <taxon>Lysobacterales</taxon>
        <taxon>Lysobacteraceae</taxon>
        <taxon>Luteimonas</taxon>
    </lineage>
</organism>
<protein>
    <recommendedName>
        <fullName evidence="1">DUF7832 domain-containing protein</fullName>
    </recommendedName>
</protein>
<name>A0ABV7XLD5_9GAMM</name>